<evidence type="ECO:0000313" key="3">
    <source>
        <dbReference type="Proteomes" id="UP000434223"/>
    </source>
</evidence>
<name>A0A174W6R9_9FIRM</name>
<evidence type="ECO:0000313" key="2">
    <source>
        <dbReference type="EMBL" id="MUB67022.1"/>
    </source>
</evidence>
<dbReference type="RefSeq" id="WP_055651079.1">
    <property type="nucleotide sequence ID" value="NZ_BQNJ01000001.1"/>
</dbReference>
<organism evidence="1 4">
    <name type="scientific">Hungatella hathewayi</name>
    <dbReference type="NCBI Taxonomy" id="154046"/>
    <lineage>
        <taxon>Bacteria</taxon>
        <taxon>Bacillati</taxon>
        <taxon>Bacillota</taxon>
        <taxon>Clostridia</taxon>
        <taxon>Lachnospirales</taxon>
        <taxon>Lachnospiraceae</taxon>
        <taxon>Hungatella</taxon>
    </lineage>
</organism>
<evidence type="ECO:0008006" key="5">
    <source>
        <dbReference type="Google" id="ProtNLM"/>
    </source>
</evidence>
<reference evidence="1" key="2">
    <citation type="submission" date="2022-01" db="EMBL/GenBank/DDBJ databases">
        <title>Novel bile acid biosynthetic pathways are enriched in the microbiome of centenarians.</title>
        <authorList>
            <person name="Sato Y."/>
            <person name="Atarashi K."/>
            <person name="Plichta R.D."/>
            <person name="Arai Y."/>
            <person name="Sasajima S."/>
            <person name="Kearney M.S."/>
            <person name="Suda W."/>
            <person name="Takeshita K."/>
            <person name="Sasaki T."/>
            <person name="Okamoto S."/>
            <person name="Skelly N.A."/>
            <person name="Okamura Y."/>
            <person name="Vlamakis H."/>
            <person name="Li Y."/>
            <person name="Tanoue T."/>
            <person name="Takei H."/>
            <person name="Nittono H."/>
            <person name="Narushima S."/>
            <person name="Irie J."/>
            <person name="Itoh H."/>
            <person name="Moriya K."/>
            <person name="Sugiura Y."/>
            <person name="Suematsu M."/>
            <person name="Moritoki N."/>
            <person name="Shibata S."/>
            <person name="Littman R.D."/>
            <person name="Fischbach A.M."/>
            <person name="Uwamino Y."/>
            <person name="Inoue T."/>
            <person name="Honda A."/>
            <person name="Hattori M."/>
            <person name="Murai T."/>
            <person name="Xavier J.R."/>
            <person name="Hirose N."/>
            <person name="Honda K."/>
        </authorList>
    </citation>
    <scope>NUCLEOTIDE SEQUENCE</scope>
    <source>
        <strain evidence="1">CE91-St55</strain>
    </source>
</reference>
<gene>
    <name evidence="1" type="ORF">CE91St55_36490</name>
    <name evidence="2" type="ORF">GNE07_28810</name>
</gene>
<comment type="caution">
    <text evidence="1">The sequence shown here is derived from an EMBL/GenBank/DDBJ whole genome shotgun (WGS) entry which is preliminary data.</text>
</comment>
<dbReference type="EMBL" id="BQNJ01000001">
    <property type="protein sequence ID" value="GKH01668.1"/>
    <property type="molecule type" value="Genomic_DNA"/>
</dbReference>
<dbReference type="Proteomes" id="UP000434223">
    <property type="component" value="Unassembled WGS sequence"/>
</dbReference>
<dbReference type="Proteomes" id="UP001055091">
    <property type="component" value="Unassembled WGS sequence"/>
</dbReference>
<dbReference type="AlphaFoldDB" id="A0A174W6R9"/>
<evidence type="ECO:0000313" key="1">
    <source>
        <dbReference type="EMBL" id="GKH01668.1"/>
    </source>
</evidence>
<dbReference type="OrthoDB" id="9769293at2"/>
<accession>A0A174W6R9</accession>
<reference evidence="2 3" key="1">
    <citation type="submission" date="2019-09" db="EMBL/GenBank/DDBJ databases">
        <title>Draft genome sequencing of Hungatella hathewayi 123Y-2.</title>
        <authorList>
            <person name="Lv Q."/>
            <person name="Li S."/>
        </authorList>
    </citation>
    <scope>NUCLEOTIDE SEQUENCE [LARGE SCALE GENOMIC DNA]</scope>
    <source>
        <strain evidence="2 3">123Y-2</strain>
    </source>
</reference>
<evidence type="ECO:0000313" key="4">
    <source>
        <dbReference type="Proteomes" id="UP001055091"/>
    </source>
</evidence>
<proteinExistence type="predicted"/>
<protein>
    <recommendedName>
        <fullName evidence="5">ParB/Sulfiredoxin domain-containing protein</fullName>
    </recommendedName>
</protein>
<sequence length="516" mass="59841">MSGSIQRIKVGELLNYYENPRHTVGSNEKDTLKKLFDAVGIQYMLNLTEDIQKNGLLGNQQIVVVYSDKLKKYIVYEGNRRIAAIKLLLNPEYFDFLDKPTIDKAKKIGTSIHNLSILPCYVTDEEEAFFIMERIHSGEDKGRGVKEWTPREKEIFKVRQNSAKTLQYLIDFYVRKYFEGFDITSVLPFTTIQRIFNNREVKKKIGLDVTNEESFTKEKMLLVINASKWVAEEAKSKGMAVTRLYNKARSIEDELIPWIEHYVNLENSTRDSMSGMEEEKNIQLVANNIFNDIEDIALENNANNSDSDVLRKNEAKTSENMDTTVGVNNVIQYKEDIVSKKSIIEKEGISQKEEKGGMKNLPYFFQGINYSTIDPNDADTHGISAVCRELQLFSDRKMVEKYPLSAAFLTRSVIEHSIIFYSKKHKIQGQEKYIWENIKDISKLSKIIENYNKNLPNYIDNSEMRQYFTNLFGNYQTNLDPLNWVVHRPSEFQLDSKSLIDLPRKGLLALINYFMD</sequence>
<dbReference type="CDD" id="cd16387">
    <property type="entry name" value="ParB_N_Srx"/>
    <property type="match status" value="1"/>
</dbReference>
<dbReference type="EMBL" id="WNME01000041">
    <property type="protein sequence ID" value="MUB67022.1"/>
    <property type="molecule type" value="Genomic_DNA"/>
</dbReference>